<dbReference type="PANTHER" id="PTHR21666">
    <property type="entry name" value="PEPTIDASE-RELATED"/>
    <property type="match status" value="1"/>
</dbReference>
<feature type="transmembrane region" description="Helical" evidence="1">
    <location>
        <begin position="27"/>
        <end position="47"/>
    </location>
</feature>
<dbReference type="PANTHER" id="PTHR21666:SF270">
    <property type="entry name" value="MUREIN HYDROLASE ACTIVATOR ENVC"/>
    <property type="match status" value="1"/>
</dbReference>
<dbReference type="SUPFAM" id="SSF51261">
    <property type="entry name" value="Duplicated hybrid motif"/>
    <property type="match status" value="1"/>
</dbReference>
<keyword evidence="1" id="KW-1133">Transmembrane helix</keyword>
<proteinExistence type="predicted"/>
<evidence type="ECO:0000259" key="2">
    <source>
        <dbReference type="Pfam" id="PF01551"/>
    </source>
</evidence>
<dbReference type="AlphaFoldDB" id="A0A1T5JYB4"/>
<dbReference type="Pfam" id="PF01551">
    <property type="entry name" value="Peptidase_M23"/>
    <property type="match status" value="1"/>
</dbReference>
<evidence type="ECO:0000256" key="1">
    <source>
        <dbReference type="SAM" id="Phobius"/>
    </source>
</evidence>
<dbReference type="InterPro" id="IPR016047">
    <property type="entry name" value="M23ase_b-sheet_dom"/>
</dbReference>
<protein>
    <submittedName>
        <fullName evidence="3">Membrane proteins related to metalloendopeptidases</fullName>
    </submittedName>
</protein>
<dbReference type="STRING" id="36842.SAMN02194393_01445"/>
<dbReference type="Proteomes" id="UP000190285">
    <property type="component" value="Unassembled WGS sequence"/>
</dbReference>
<dbReference type="InterPro" id="IPR050570">
    <property type="entry name" value="Cell_wall_metabolism_enzyme"/>
</dbReference>
<keyword evidence="4" id="KW-1185">Reference proteome</keyword>
<reference evidence="3 4" key="1">
    <citation type="submission" date="2017-02" db="EMBL/GenBank/DDBJ databases">
        <authorList>
            <person name="Peterson S.W."/>
        </authorList>
    </citation>
    <scope>NUCLEOTIDE SEQUENCE [LARGE SCALE GENOMIC DNA]</scope>
    <source>
        <strain evidence="3 4">M1</strain>
    </source>
</reference>
<accession>A0A1T5JYB4</accession>
<dbReference type="EMBL" id="FUZT01000003">
    <property type="protein sequence ID" value="SKC56208.1"/>
    <property type="molecule type" value="Genomic_DNA"/>
</dbReference>
<evidence type="ECO:0000313" key="3">
    <source>
        <dbReference type="EMBL" id="SKC56208.1"/>
    </source>
</evidence>
<organism evidence="3 4">
    <name type="scientific">Maledivibacter halophilus</name>
    <dbReference type="NCBI Taxonomy" id="36842"/>
    <lineage>
        <taxon>Bacteria</taxon>
        <taxon>Bacillati</taxon>
        <taxon>Bacillota</taxon>
        <taxon>Clostridia</taxon>
        <taxon>Peptostreptococcales</taxon>
        <taxon>Caminicellaceae</taxon>
        <taxon>Maledivibacter</taxon>
    </lineage>
</organism>
<dbReference type="RefSeq" id="WP_170917312.1">
    <property type="nucleotide sequence ID" value="NZ_FUZT01000003.1"/>
</dbReference>
<keyword evidence="1" id="KW-0812">Transmembrane</keyword>
<evidence type="ECO:0000313" key="4">
    <source>
        <dbReference type="Proteomes" id="UP000190285"/>
    </source>
</evidence>
<dbReference type="InterPro" id="IPR011055">
    <property type="entry name" value="Dup_hybrid_motif"/>
</dbReference>
<dbReference type="GO" id="GO:0004222">
    <property type="term" value="F:metalloendopeptidase activity"/>
    <property type="evidence" value="ECO:0007669"/>
    <property type="project" value="TreeGrafter"/>
</dbReference>
<feature type="domain" description="M23ase beta-sheet core" evidence="2">
    <location>
        <begin position="195"/>
        <end position="293"/>
    </location>
</feature>
<sequence>MNFRKKFKRNNNTDKEKKSLRLLEKEGFYIIMFLCVCIVGVVAVWVAKSNVDRIAEDKIPQNDEINIAESEIIDMTEREMEKQTDDIIIIGDENEFDELDEFDELAITEQDSLDIIEEDSDSTKNPEENKGKILVEELVYEPVLNIAENEDTNDEAIEASNDENLVMMWPVKGEIGMEYAVETLTYSNTLEHYTTHHGIDIISEENTPVKAALAGEIVEILTDSRLGITVSISHENGLMTRYSNLCTDAMINIGDKITKGQTISGVGTSSIFESADAPHLHFEVLLNGENVDPMKYLAQE</sequence>
<dbReference type="Gene3D" id="2.70.70.10">
    <property type="entry name" value="Glucose Permease (Domain IIA)"/>
    <property type="match status" value="1"/>
</dbReference>
<gene>
    <name evidence="3" type="ORF">SAMN02194393_01445</name>
</gene>
<keyword evidence="1" id="KW-0472">Membrane</keyword>
<dbReference type="CDD" id="cd12797">
    <property type="entry name" value="M23_peptidase"/>
    <property type="match status" value="1"/>
</dbReference>
<name>A0A1T5JYB4_9FIRM</name>